<feature type="domain" description="HpcH/HpaI aldolase/citrate lyase" evidence="4">
    <location>
        <begin position="27"/>
        <end position="219"/>
    </location>
</feature>
<comment type="caution">
    <text evidence="5">The sequence shown here is derived from an EMBL/GenBank/DDBJ whole genome shotgun (WGS) entry which is preliminary data.</text>
</comment>
<dbReference type="InterPro" id="IPR050251">
    <property type="entry name" value="HpcH-HpaI_aldolase"/>
</dbReference>
<dbReference type="Proteomes" id="UP000307380">
    <property type="component" value="Unassembled WGS sequence"/>
</dbReference>
<evidence type="ECO:0000256" key="1">
    <source>
        <dbReference type="ARBA" id="ARBA00005568"/>
    </source>
</evidence>
<dbReference type="InterPro" id="IPR040442">
    <property type="entry name" value="Pyrv_kinase-like_dom_sf"/>
</dbReference>
<name>A0A4S4FU15_9MICO</name>
<dbReference type="PANTHER" id="PTHR30502:SF0">
    <property type="entry name" value="PHOSPHOENOLPYRUVATE CARBOXYLASE FAMILY PROTEIN"/>
    <property type="match status" value="1"/>
</dbReference>
<dbReference type="RefSeq" id="WP_136424563.1">
    <property type="nucleotide sequence ID" value="NZ_SSSN01000007.1"/>
</dbReference>
<dbReference type="GO" id="GO:0046872">
    <property type="term" value="F:metal ion binding"/>
    <property type="evidence" value="ECO:0007669"/>
    <property type="project" value="UniProtKB-KW"/>
</dbReference>
<dbReference type="Pfam" id="PF03328">
    <property type="entry name" value="HpcH_HpaI"/>
    <property type="match status" value="1"/>
</dbReference>
<organism evidence="5 6">
    <name type="scientific">Orlajensenia flava</name>
    <dbReference type="NCBI Taxonomy" id="2565934"/>
    <lineage>
        <taxon>Bacteria</taxon>
        <taxon>Bacillati</taxon>
        <taxon>Actinomycetota</taxon>
        <taxon>Actinomycetes</taxon>
        <taxon>Micrococcales</taxon>
        <taxon>Microbacteriaceae</taxon>
        <taxon>Orlajensenia</taxon>
    </lineage>
</organism>
<evidence type="ECO:0000313" key="5">
    <source>
        <dbReference type="EMBL" id="THG33924.1"/>
    </source>
</evidence>
<dbReference type="EMBL" id="SSSN01000007">
    <property type="protein sequence ID" value="THG33924.1"/>
    <property type="molecule type" value="Genomic_DNA"/>
</dbReference>
<proteinExistence type="inferred from homology"/>
<reference evidence="5 6" key="1">
    <citation type="submission" date="2019-04" db="EMBL/GenBank/DDBJ databases">
        <authorList>
            <person name="Jiang L."/>
        </authorList>
    </citation>
    <scope>NUCLEOTIDE SEQUENCE [LARGE SCALE GENOMIC DNA]</scope>
    <source>
        <strain evidence="5 6">YIM 131861</strain>
    </source>
</reference>
<evidence type="ECO:0000313" key="6">
    <source>
        <dbReference type="Proteomes" id="UP000307380"/>
    </source>
</evidence>
<gene>
    <name evidence="5" type="ORF">E6C70_10840</name>
</gene>
<dbReference type="PANTHER" id="PTHR30502">
    <property type="entry name" value="2-KETO-3-DEOXY-L-RHAMNONATE ALDOLASE"/>
    <property type="match status" value="1"/>
</dbReference>
<dbReference type="AlphaFoldDB" id="A0A4S4FU15"/>
<protein>
    <recommendedName>
        <fullName evidence="4">HpcH/HpaI aldolase/citrate lyase domain-containing protein</fullName>
    </recommendedName>
</protein>
<dbReference type="InterPro" id="IPR015813">
    <property type="entry name" value="Pyrv/PenolPyrv_kinase-like_dom"/>
</dbReference>
<dbReference type="OrthoDB" id="86160at2"/>
<sequence>MYRITQRLMDMIDDRQVPVGMQCFTGDHTLIEVMGSAGMDYVWIDSEHSGINPRALEDSIRVADGAGLSTIVRIPEPDDTTSARRALEAGAEGIVVPMVRSAGDIENLLDALRYPPNGRRGICPAYRAAGYAISTFTDYAEASDASLLLIPMIETVDGLEHVEEICAIPEVKIVVFAAGELSFALGENANADIHGNDKILAAHQRVKAAARENDVVLLGGPILGPTAESCAKALEDDIGVFCLGIDVMSFRKVVEDAVGAANAAVAGSPAYTRPAAPPSGFFSR</sequence>
<keyword evidence="3" id="KW-0456">Lyase</keyword>
<evidence type="ECO:0000259" key="4">
    <source>
        <dbReference type="Pfam" id="PF03328"/>
    </source>
</evidence>
<evidence type="ECO:0000256" key="2">
    <source>
        <dbReference type="ARBA" id="ARBA00022723"/>
    </source>
</evidence>
<dbReference type="SUPFAM" id="SSF51621">
    <property type="entry name" value="Phosphoenolpyruvate/pyruvate domain"/>
    <property type="match status" value="1"/>
</dbReference>
<keyword evidence="2" id="KW-0479">Metal-binding</keyword>
<dbReference type="InterPro" id="IPR005000">
    <property type="entry name" value="Aldolase/citrate-lyase_domain"/>
</dbReference>
<keyword evidence="6" id="KW-1185">Reference proteome</keyword>
<dbReference type="Gene3D" id="3.20.20.60">
    <property type="entry name" value="Phosphoenolpyruvate-binding domains"/>
    <property type="match status" value="1"/>
</dbReference>
<dbReference type="GO" id="GO:0005737">
    <property type="term" value="C:cytoplasm"/>
    <property type="evidence" value="ECO:0007669"/>
    <property type="project" value="TreeGrafter"/>
</dbReference>
<dbReference type="GO" id="GO:0016832">
    <property type="term" value="F:aldehyde-lyase activity"/>
    <property type="evidence" value="ECO:0007669"/>
    <property type="project" value="TreeGrafter"/>
</dbReference>
<evidence type="ECO:0000256" key="3">
    <source>
        <dbReference type="ARBA" id="ARBA00023239"/>
    </source>
</evidence>
<comment type="similarity">
    <text evidence="1">Belongs to the HpcH/HpaI aldolase family.</text>
</comment>
<accession>A0A4S4FU15</accession>